<dbReference type="EMBL" id="GBRH01269513">
    <property type="protein sequence ID" value="JAD28382.1"/>
    <property type="molecule type" value="Transcribed_RNA"/>
</dbReference>
<evidence type="ECO:0000256" key="1">
    <source>
        <dbReference type="SAM" id="Phobius"/>
    </source>
</evidence>
<keyword evidence="1" id="KW-1133">Transmembrane helix</keyword>
<reference evidence="2" key="2">
    <citation type="journal article" date="2015" name="Data Brief">
        <title>Shoot transcriptome of the giant reed, Arundo donax.</title>
        <authorList>
            <person name="Barrero R.A."/>
            <person name="Guerrero F.D."/>
            <person name="Moolhuijzen P."/>
            <person name="Goolsby J.A."/>
            <person name="Tidwell J."/>
            <person name="Bellgard S.E."/>
            <person name="Bellgard M.I."/>
        </authorList>
    </citation>
    <scope>NUCLEOTIDE SEQUENCE</scope>
    <source>
        <tissue evidence="2">Shoot tissue taken approximately 20 cm above the soil surface</tissue>
    </source>
</reference>
<sequence length="35" mass="3846">MITNVTNCHTCAIAIIELVAIVFFLTLSWPGKLLV</sequence>
<evidence type="ECO:0000313" key="2">
    <source>
        <dbReference type="EMBL" id="JAD28382.1"/>
    </source>
</evidence>
<keyword evidence="1" id="KW-0812">Transmembrane</keyword>
<organism evidence="2">
    <name type="scientific">Arundo donax</name>
    <name type="common">Giant reed</name>
    <name type="synonym">Donax arundinaceus</name>
    <dbReference type="NCBI Taxonomy" id="35708"/>
    <lineage>
        <taxon>Eukaryota</taxon>
        <taxon>Viridiplantae</taxon>
        <taxon>Streptophyta</taxon>
        <taxon>Embryophyta</taxon>
        <taxon>Tracheophyta</taxon>
        <taxon>Spermatophyta</taxon>
        <taxon>Magnoliopsida</taxon>
        <taxon>Liliopsida</taxon>
        <taxon>Poales</taxon>
        <taxon>Poaceae</taxon>
        <taxon>PACMAD clade</taxon>
        <taxon>Arundinoideae</taxon>
        <taxon>Arundineae</taxon>
        <taxon>Arundo</taxon>
    </lineage>
</organism>
<reference evidence="2" key="1">
    <citation type="submission" date="2014-09" db="EMBL/GenBank/DDBJ databases">
        <authorList>
            <person name="Magalhaes I.L.F."/>
            <person name="Oliveira U."/>
            <person name="Santos F.R."/>
            <person name="Vidigal T.H.D.A."/>
            <person name="Brescovit A.D."/>
            <person name="Santos A.J."/>
        </authorList>
    </citation>
    <scope>NUCLEOTIDE SEQUENCE</scope>
    <source>
        <tissue evidence="2">Shoot tissue taken approximately 20 cm above the soil surface</tissue>
    </source>
</reference>
<keyword evidence="1" id="KW-0472">Membrane</keyword>
<protein>
    <submittedName>
        <fullName evidence="2">Uncharacterized protein</fullName>
    </submittedName>
</protein>
<name>A0A0A8Z0J4_ARUDO</name>
<feature type="transmembrane region" description="Helical" evidence="1">
    <location>
        <begin position="12"/>
        <end position="29"/>
    </location>
</feature>
<dbReference type="AlphaFoldDB" id="A0A0A8Z0J4"/>
<accession>A0A0A8Z0J4</accession>
<proteinExistence type="predicted"/>